<dbReference type="InterPro" id="IPR019791">
    <property type="entry name" value="Haem_peroxidase_animal"/>
</dbReference>
<dbReference type="Gene3D" id="1.10.640.10">
    <property type="entry name" value="Haem peroxidase domain superfamily, animal type"/>
    <property type="match status" value="1"/>
</dbReference>
<feature type="non-terminal residue" evidence="6">
    <location>
        <position position="382"/>
    </location>
</feature>
<dbReference type="GO" id="GO:0004601">
    <property type="term" value="F:peroxidase activity"/>
    <property type="evidence" value="ECO:0007669"/>
    <property type="project" value="UniProtKB-KW"/>
</dbReference>
<evidence type="ECO:0000313" key="5">
    <source>
        <dbReference type="Proteomes" id="UP000694846"/>
    </source>
</evidence>
<gene>
    <name evidence="6" type="primary">LOC112683190</name>
</gene>
<reference evidence="6" key="1">
    <citation type="submission" date="2025-08" db="UniProtKB">
        <authorList>
            <consortium name="RefSeq"/>
        </authorList>
    </citation>
    <scope>IDENTIFICATION</scope>
</reference>
<proteinExistence type="predicted"/>
<keyword evidence="4" id="KW-0325">Glycoprotein</keyword>
<keyword evidence="5" id="KW-1185">Reference proteome</keyword>
<dbReference type="InterPro" id="IPR037120">
    <property type="entry name" value="Haem_peroxidase_sf_animal"/>
</dbReference>
<dbReference type="PANTHER" id="PTHR11475">
    <property type="entry name" value="OXIDASE/PEROXIDASE"/>
    <property type="match status" value="1"/>
</dbReference>
<dbReference type="PANTHER" id="PTHR11475:SF4">
    <property type="entry name" value="CHORION PEROXIDASE"/>
    <property type="match status" value="1"/>
</dbReference>
<protein>
    <submittedName>
        <fullName evidence="6">Chorion peroxidase-like</fullName>
    </submittedName>
</protein>
<dbReference type="PROSITE" id="PS50292">
    <property type="entry name" value="PEROXIDASE_3"/>
    <property type="match status" value="1"/>
</dbReference>
<dbReference type="GO" id="GO:0006979">
    <property type="term" value="P:response to oxidative stress"/>
    <property type="evidence" value="ECO:0007669"/>
    <property type="project" value="InterPro"/>
</dbReference>
<keyword evidence="3" id="KW-0560">Oxidoreductase</keyword>
<dbReference type="Pfam" id="PF03098">
    <property type="entry name" value="An_peroxidase"/>
    <property type="match status" value="1"/>
</dbReference>
<keyword evidence="3" id="KW-0575">Peroxidase</keyword>
<evidence type="ECO:0000256" key="4">
    <source>
        <dbReference type="ARBA" id="ARBA00023180"/>
    </source>
</evidence>
<evidence type="ECO:0000256" key="2">
    <source>
        <dbReference type="ARBA" id="ARBA00022525"/>
    </source>
</evidence>
<evidence type="ECO:0000256" key="1">
    <source>
        <dbReference type="ARBA" id="ARBA00004613"/>
    </source>
</evidence>
<keyword evidence="2" id="KW-0964">Secreted</keyword>
<sequence>MVHMRWLLNTYQLMHRLTYQHTKNPLHISSNLTINNADEYIRRCAPTVSCDPNAKYRTINGSCNNLLSPTMGAAETPFLRLLDAEFGDGYYELRKQINGSALPSARLINDKIFMGRELYHVDENNILLLPFAQLLAHDITGLPDDTLFDEQGVLVNCATDKIARKTFTQCQAAVDFPPDDPVYGKYNVTGMNNYRSLTSRNYSCPLFPTTFMNVNTQFIDASEVYGSKENVTKHLRLMEGGRLRFSVSENGQMFCPFIGSKEGVEFSSNKRPHGIHYDTGDPKNGNQNLGITAMQTLFLRFHNYITYKLSALNPNWSDETLYQEARRIVIATIQRIAYEDFLPIVIGDDFQEAYGINNENIYSPTVSPATSQELSSAAFRVL</sequence>
<organism evidence="5 6">
    <name type="scientific">Sipha flava</name>
    <name type="common">yellow sugarcane aphid</name>
    <dbReference type="NCBI Taxonomy" id="143950"/>
    <lineage>
        <taxon>Eukaryota</taxon>
        <taxon>Metazoa</taxon>
        <taxon>Ecdysozoa</taxon>
        <taxon>Arthropoda</taxon>
        <taxon>Hexapoda</taxon>
        <taxon>Insecta</taxon>
        <taxon>Pterygota</taxon>
        <taxon>Neoptera</taxon>
        <taxon>Paraneoptera</taxon>
        <taxon>Hemiptera</taxon>
        <taxon>Sternorrhyncha</taxon>
        <taxon>Aphidomorpha</taxon>
        <taxon>Aphidoidea</taxon>
        <taxon>Aphididae</taxon>
        <taxon>Sipha</taxon>
    </lineage>
</organism>
<accession>A0A8B8FH85</accession>
<dbReference type="GeneID" id="112683190"/>
<evidence type="ECO:0000313" key="6">
    <source>
        <dbReference type="RefSeq" id="XP_025409881.1"/>
    </source>
</evidence>
<comment type="subcellular location">
    <subcellularLocation>
        <location evidence="1">Secreted</location>
    </subcellularLocation>
</comment>
<dbReference type="RefSeq" id="XP_025409881.1">
    <property type="nucleotide sequence ID" value="XM_025554096.1"/>
</dbReference>
<dbReference type="SUPFAM" id="SSF48113">
    <property type="entry name" value="Heme-dependent peroxidases"/>
    <property type="match status" value="1"/>
</dbReference>
<dbReference type="Proteomes" id="UP000694846">
    <property type="component" value="Unplaced"/>
</dbReference>
<evidence type="ECO:0000256" key="3">
    <source>
        <dbReference type="ARBA" id="ARBA00022559"/>
    </source>
</evidence>
<name>A0A8B8FH85_9HEMI</name>
<dbReference type="GO" id="GO:0020037">
    <property type="term" value="F:heme binding"/>
    <property type="evidence" value="ECO:0007669"/>
    <property type="project" value="InterPro"/>
</dbReference>
<dbReference type="OrthoDB" id="823504at2759"/>
<dbReference type="InterPro" id="IPR010255">
    <property type="entry name" value="Haem_peroxidase_sf"/>
</dbReference>
<dbReference type="GO" id="GO:0005576">
    <property type="term" value="C:extracellular region"/>
    <property type="evidence" value="ECO:0007669"/>
    <property type="project" value="UniProtKB-SubCell"/>
</dbReference>
<dbReference type="AlphaFoldDB" id="A0A8B8FH85"/>